<keyword evidence="2" id="KW-1185">Reference proteome</keyword>
<comment type="caution">
    <text evidence="1">The sequence shown here is derived from an EMBL/GenBank/DDBJ whole genome shotgun (WGS) entry which is preliminary data.</text>
</comment>
<reference evidence="1 2" key="1">
    <citation type="submission" date="2020-10" db="EMBL/GenBank/DDBJ databases">
        <title>Sequencing the genomes of 1000 actinobacteria strains.</title>
        <authorList>
            <person name="Klenk H.-P."/>
        </authorList>
    </citation>
    <scope>NUCLEOTIDE SEQUENCE [LARGE SCALE GENOMIC DNA]</scope>
    <source>
        <strain evidence="1 2">DSM 44653</strain>
    </source>
</reference>
<evidence type="ECO:0000313" key="2">
    <source>
        <dbReference type="Proteomes" id="UP000631670"/>
    </source>
</evidence>
<sequence length="42" mass="4485">MTSRLRTAVAALFVVLSFSYGAVVTPAGPVAAQRDCVRPCRF</sequence>
<dbReference type="RefSeq" id="WP_264086328.1">
    <property type="nucleotide sequence ID" value="NZ_CP172961.1"/>
</dbReference>
<name>A0ABR9I447_9PSEU</name>
<gene>
    <name evidence="1" type="ORF">H4696_005050</name>
</gene>
<dbReference type="EMBL" id="JADBEG010000001">
    <property type="protein sequence ID" value="MBE1497950.1"/>
    <property type="molecule type" value="Genomic_DNA"/>
</dbReference>
<accession>A0ABR9I447</accession>
<proteinExistence type="predicted"/>
<dbReference type="Proteomes" id="UP000631670">
    <property type="component" value="Unassembled WGS sequence"/>
</dbReference>
<organism evidence="1 2">
    <name type="scientific">Amycolatopsis lexingtonensis</name>
    <dbReference type="NCBI Taxonomy" id="218822"/>
    <lineage>
        <taxon>Bacteria</taxon>
        <taxon>Bacillati</taxon>
        <taxon>Actinomycetota</taxon>
        <taxon>Actinomycetes</taxon>
        <taxon>Pseudonocardiales</taxon>
        <taxon>Pseudonocardiaceae</taxon>
        <taxon>Amycolatopsis</taxon>
    </lineage>
</organism>
<evidence type="ECO:0000313" key="1">
    <source>
        <dbReference type="EMBL" id="MBE1497950.1"/>
    </source>
</evidence>
<protein>
    <submittedName>
        <fullName evidence="1">Uncharacterized protein</fullName>
    </submittedName>
</protein>